<evidence type="ECO:0008006" key="4">
    <source>
        <dbReference type="Google" id="ProtNLM"/>
    </source>
</evidence>
<feature type="transmembrane region" description="Helical" evidence="1">
    <location>
        <begin position="380"/>
        <end position="403"/>
    </location>
</feature>
<keyword evidence="1" id="KW-0812">Transmembrane</keyword>
<keyword evidence="3" id="KW-1185">Reference proteome</keyword>
<feature type="transmembrane region" description="Helical" evidence="1">
    <location>
        <begin position="457"/>
        <end position="478"/>
    </location>
</feature>
<feature type="transmembrane region" description="Helical" evidence="1">
    <location>
        <begin position="162"/>
        <end position="185"/>
    </location>
</feature>
<feature type="transmembrane region" description="Helical" evidence="1">
    <location>
        <begin position="37"/>
        <end position="62"/>
    </location>
</feature>
<dbReference type="eggNOG" id="COG1668">
    <property type="taxonomic scope" value="Bacteria"/>
</dbReference>
<feature type="transmembrane region" description="Helical" evidence="1">
    <location>
        <begin position="632"/>
        <end position="655"/>
    </location>
</feature>
<feature type="transmembrane region" description="Helical" evidence="1">
    <location>
        <begin position="484"/>
        <end position="500"/>
    </location>
</feature>
<keyword evidence="1" id="KW-1133">Transmembrane helix</keyword>
<accession>A9WB27</accession>
<dbReference type="eggNOG" id="COG1300">
    <property type="taxonomic scope" value="Bacteria"/>
</dbReference>
<dbReference type="STRING" id="324602.Caur_1589"/>
<dbReference type="GO" id="GO:0140359">
    <property type="term" value="F:ABC-type transporter activity"/>
    <property type="evidence" value="ECO:0007669"/>
    <property type="project" value="InterPro"/>
</dbReference>
<feature type="transmembrane region" description="Helical" evidence="1">
    <location>
        <begin position="128"/>
        <end position="150"/>
    </location>
</feature>
<feature type="transmembrane region" description="Helical" evidence="1">
    <location>
        <begin position="601"/>
        <end position="620"/>
    </location>
</feature>
<evidence type="ECO:0000313" key="2">
    <source>
        <dbReference type="EMBL" id="ABY34808.1"/>
    </source>
</evidence>
<dbReference type="GO" id="GO:0005886">
    <property type="term" value="C:plasma membrane"/>
    <property type="evidence" value="ECO:0007669"/>
    <property type="project" value="UniProtKB-SubCell"/>
</dbReference>
<dbReference type="Pfam" id="PF12679">
    <property type="entry name" value="ABC2_membrane_2"/>
    <property type="match status" value="2"/>
</dbReference>
<feature type="transmembrane region" description="Helical" evidence="1">
    <location>
        <begin position="423"/>
        <end position="445"/>
    </location>
</feature>
<gene>
    <name evidence="2" type="ordered locus">Caur_1589</name>
</gene>
<dbReference type="PANTHER" id="PTHR35337:SF1">
    <property type="entry name" value="SLR1478 PROTEIN"/>
    <property type="match status" value="1"/>
</dbReference>
<evidence type="ECO:0000313" key="3">
    <source>
        <dbReference type="Proteomes" id="UP000002008"/>
    </source>
</evidence>
<dbReference type="Pfam" id="PF01944">
    <property type="entry name" value="SpoIIM"/>
    <property type="match status" value="1"/>
</dbReference>
<dbReference type="AlphaFoldDB" id="A9WB27"/>
<keyword evidence="1" id="KW-0472">Membrane</keyword>
<sequence length="755" mass="82275">MKRFSLSRPTMATLPVQPLPAWWLITRRELRDTLTDWRLLTPLAALALVLPLLVAAAALALIRFTEQVELAVQIIPFAILLVGFLPAGFSLILALESFAGERERNTLETLLAMPLGDRELYLAKWTAALALPLIGALLSQMVFGVTLLVFAPDVALVAFQPLRLLLLLVLVVTMAMVMVSGAVIISAHVTTVRAASLLSSLILVPLALVVQLIAFLIVGNRWDGVIGIWLGLSVVVVLLVHIGMRSFSREELLAREEIRKPWFGWLSRRPRRQIAWFGGHPVWVVARREMVEITRDWRSLTLLGFLAFLMPTGLTAAIHAISPQLDNPLALAPLIPFAGVLAGFVPISFALVAALESFVGERERNTLEALCALPISDRQLFLGKLVGTLLIPLLTALITQHLFYGLVAFNFPTLYADGMSLILLGQMSLMTIMVAVALVSGAVSFSIHAGSVREASMMASAILLPTTAILQAQAPYFIARRFDVVWLAIAGLLVVALAFLRSGMQTFQRAAIFSRSREEMSLRRIWSVFRRFFNEYQPAGTPLTAYRGLPFSPTRFYRHEFPALLKELRLPLLVSLLAAVGGSVFGLTLARTLVLPPVEQALATLAFGPTPSLFLVLFIFANNLRVSILSNLLAPVSLGVFPFLVPATVFAQIGYVCGRLFINSGGSLSDPLIFVSAYLLPHGIIELPTFMVSAALGLRMGAALLSTPGDFSVGENLLWAAAQTAKVWLLLITPLVLVAAIVEGLVTPLVIRLVY</sequence>
<dbReference type="PANTHER" id="PTHR35337">
    <property type="entry name" value="SLR1478 PROTEIN"/>
    <property type="match status" value="1"/>
</dbReference>
<evidence type="ECO:0000256" key="1">
    <source>
        <dbReference type="SAM" id="Phobius"/>
    </source>
</evidence>
<dbReference type="PATRIC" id="fig|324602.8.peg.1822"/>
<proteinExistence type="predicted"/>
<feature type="transmembrane region" description="Helical" evidence="1">
    <location>
        <begin position="727"/>
        <end position="751"/>
    </location>
</feature>
<dbReference type="RefSeq" id="WP_012257462.1">
    <property type="nucleotide sequence ID" value="NC_010175.1"/>
</dbReference>
<protein>
    <recommendedName>
        <fullName evidence="4">ABC-2 type transporter</fullName>
    </recommendedName>
</protein>
<organism evidence="2 3">
    <name type="scientific">Chloroflexus aurantiacus (strain ATCC 29366 / DSM 635 / J-10-fl)</name>
    <dbReference type="NCBI Taxonomy" id="324602"/>
    <lineage>
        <taxon>Bacteria</taxon>
        <taxon>Bacillati</taxon>
        <taxon>Chloroflexota</taxon>
        <taxon>Chloroflexia</taxon>
        <taxon>Chloroflexales</taxon>
        <taxon>Chloroflexineae</taxon>
        <taxon>Chloroflexaceae</taxon>
        <taxon>Chloroflexus</taxon>
    </lineage>
</organism>
<dbReference type="KEGG" id="cau:Caur_1589"/>
<dbReference type="HOGENOM" id="CLU_368705_0_0_0"/>
<name>A9WB27_CHLAA</name>
<reference evidence="3" key="1">
    <citation type="journal article" date="2011" name="BMC Genomics">
        <title>Complete genome sequence of the filamentous anoxygenic phototrophic bacterium Chloroflexus aurantiacus.</title>
        <authorList>
            <person name="Tang K.H."/>
            <person name="Barry K."/>
            <person name="Chertkov O."/>
            <person name="Dalin E."/>
            <person name="Han C.S."/>
            <person name="Hauser L.J."/>
            <person name="Honchak B.M."/>
            <person name="Karbach L.E."/>
            <person name="Land M.L."/>
            <person name="Lapidus A."/>
            <person name="Larimer F.W."/>
            <person name="Mikhailova N."/>
            <person name="Pitluck S."/>
            <person name="Pierson B.K."/>
            <person name="Blankenship R.E."/>
        </authorList>
    </citation>
    <scope>NUCLEOTIDE SEQUENCE [LARGE SCALE GENOMIC DNA]</scope>
    <source>
        <strain evidence="3">ATCC 29366 / DSM 635 / J-10-fl</strain>
    </source>
</reference>
<feature type="transmembrane region" description="Helical" evidence="1">
    <location>
        <begin position="197"/>
        <end position="218"/>
    </location>
</feature>
<feature type="transmembrane region" description="Helical" evidence="1">
    <location>
        <begin position="224"/>
        <end position="244"/>
    </location>
</feature>
<dbReference type="EnsemblBacteria" id="ABY34808">
    <property type="protein sequence ID" value="ABY34808"/>
    <property type="gene ID" value="Caur_1589"/>
</dbReference>
<feature type="transmembrane region" description="Helical" evidence="1">
    <location>
        <begin position="334"/>
        <end position="359"/>
    </location>
</feature>
<dbReference type="EMBL" id="CP000909">
    <property type="protein sequence ID" value="ABY34808.1"/>
    <property type="molecule type" value="Genomic_DNA"/>
</dbReference>
<feature type="transmembrane region" description="Helical" evidence="1">
    <location>
        <begin position="568"/>
        <end position="589"/>
    </location>
</feature>
<dbReference type="InterPro" id="IPR002798">
    <property type="entry name" value="SpoIIM-like"/>
</dbReference>
<dbReference type="Proteomes" id="UP000002008">
    <property type="component" value="Chromosome"/>
</dbReference>
<feature type="transmembrane region" description="Helical" evidence="1">
    <location>
        <begin position="300"/>
        <end position="322"/>
    </location>
</feature>
<feature type="transmembrane region" description="Helical" evidence="1">
    <location>
        <begin position="74"/>
        <end position="95"/>
    </location>
</feature>
<dbReference type="InParanoid" id="A9WB27"/>